<feature type="domain" description="Big-1" evidence="3">
    <location>
        <begin position="167"/>
        <end position="253"/>
    </location>
</feature>
<feature type="transmembrane region" description="Helical" evidence="2">
    <location>
        <begin position="7"/>
        <end position="27"/>
    </location>
</feature>
<dbReference type="Pfam" id="PF02369">
    <property type="entry name" value="Big_1"/>
    <property type="match status" value="1"/>
</dbReference>
<dbReference type="Gene3D" id="2.60.40.10">
    <property type="entry name" value="Immunoglobulins"/>
    <property type="match status" value="2"/>
</dbReference>
<dbReference type="InterPro" id="IPR008964">
    <property type="entry name" value="Invasin/intimin_cell_adhesion"/>
</dbReference>
<dbReference type="PROSITE" id="PS51257">
    <property type="entry name" value="PROKAR_LIPOPROTEIN"/>
    <property type="match status" value="1"/>
</dbReference>
<keyword evidence="2" id="KW-0812">Transmembrane</keyword>
<name>A0A0S6VP78_9BACT</name>
<protein>
    <recommendedName>
        <fullName evidence="3">Big-1 domain-containing protein</fullName>
    </recommendedName>
</protein>
<keyword evidence="5" id="KW-1185">Reference proteome</keyword>
<evidence type="ECO:0000256" key="2">
    <source>
        <dbReference type="SAM" id="Phobius"/>
    </source>
</evidence>
<dbReference type="EMBL" id="DF820455">
    <property type="protein sequence ID" value="GAK48810.1"/>
    <property type="molecule type" value="Genomic_DNA"/>
</dbReference>
<evidence type="ECO:0000313" key="4">
    <source>
        <dbReference type="EMBL" id="GAK48810.1"/>
    </source>
</evidence>
<dbReference type="SUPFAM" id="SSF49373">
    <property type="entry name" value="Invasin/intimin cell-adhesion fragments"/>
    <property type="match status" value="2"/>
</dbReference>
<dbReference type="PROSITE" id="PS00430">
    <property type="entry name" value="TONB_DEPENDENT_REC_1"/>
    <property type="match status" value="1"/>
</dbReference>
<evidence type="ECO:0000259" key="3">
    <source>
        <dbReference type="Pfam" id="PF02369"/>
    </source>
</evidence>
<dbReference type="AlphaFoldDB" id="A0A0S6VP78"/>
<keyword evidence="2" id="KW-1133">Transmembrane helix</keyword>
<dbReference type="Proteomes" id="UP000030700">
    <property type="component" value="Unassembled WGS sequence"/>
</dbReference>
<dbReference type="HOGENOM" id="CLU_1076291_0_0_0"/>
<accession>A0A0S6VP78</accession>
<dbReference type="STRING" id="1499966.U14_00017"/>
<organism evidence="4">
    <name type="scientific">Candidatus Moduliflexus flocculans</name>
    <dbReference type="NCBI Taxonomy" id="1499966"/>
    <lineage>
        <taxon>Bacteria</taxon>
        <taxon>Candidatus Moduliflexota</taxon>
        <taxon>Candidatus Moduliflexia</taxon>
        <taxon>Candidatus Moduliflexales</taxon>
        <taxon>Candidatus Moduliflexaceae</taxon>
    </lineage>
</organism>
<proteinExistence type="inferred from homology"/>
<sequence length="258" mass="26347">MTATRSMFYFLLLLTLISAAIIGLMIGCNENKIDTPLTGPSSGSGPIGGGDSQKMKLTASPSNTITVIGNAEASAKVTAIVNNSIGQPMPDGTAVYWSATVGTLDSPTQTTSNGAATVTLTFPTSYSGCSTVSAESGDVSSSITICVSRTEPTATPTVTPTPSKEITVGTEKQTISNKKSTNIWALVTTNGIPEEGIQVTFSTSGGGTFKQSADITDSEGRVQVTFIGSNDSKSNITATITARTGDGRSGSITVIVEP</sequence>
<evidence type="ECO:0000313" key="5">
    <source>
        <dbReference type="Proteomes" id="UP000030700"/>
    </source>
</evidence>
<evidence type="ECO:0000256" key="1">
    <source>
        <dbReference type="ARBA" id="ARBA00010116"/>
    </source>
</evidence>
<dbReference type="InterPro" id="IPR003344">
    <property type="entry name" value="Big_1_dom"/>
</dbReference>
<dbReference type="InterPro" id="IPR010916">
    <property type="entry name" value="TonB_box_CS"/>
</dbReference>
<reference evidence="4" key="1">
    <citation type="journal article" date="2015" name="PeerJ">
        <title>First genomic representation of candidate bacterial phylum KSB3 points to enhanced environmental sensing as a trigger of wastewater bulking.</title>
        <authorList>
            <person name="Sekiguchi Y."/>
            <person name="Ohashi A."/>
            <person name="Parks D.H."/>
            <person name="Yamauchi T."/>
            <person name="Tyson G.W."/>
            <person name="Hugenholtz P."/>
        </authorList>
    </citation>
    <scope>NUCLEOTIDE SEQUENCE [LARGE SCALE GENOMIC DNA]</scope>
</reference>
<keyword evidence="2" id="KW-0472">Membrane</keyword>
<dbReference type="InterPro" id="IPR013783">
    <property type="entry name" value="Ig-like_fold"/>
</dbReference>
<comment type="similarity">
    <text evidence="1">Belongs to the intimin/invasin family.</text>
</comment>
<gene>
    <name evidence="4" type="ORF">U14_00017</name>
</gene>